<name>A0AAE6BLW7_AGRTU</name>
<proteinExistence type="predicted"/>
<protein>
    <recommendedName>
        <fullName evidence="3">Peptidase</fullName>
    </recommendedName>
</protein>
<reference evidence="1 2" key="1">
    <citation type="submission" date="2019-04" db="EMBL/GenBank/DDBJ databases">
        <title>Complete genome sequence of Agrobacterium tumefaciens CFBP6624.</title>
        <authorList>
            <person name="Haryono M."/>
            <person name="Lin Y.-C."/>
            <person name="Lai E.-M."/>
            <person name="Kuo C.-H."/>
        </authorList>
    </citation>
    <scope>NUCLEOTIDE SEQUENCE [LARGE SCALE GENOMIC DNA]</scope>
    <source>
        <strain evidence="1 2">CFBP6624</strain>
    </source>
</reference>
<evidence type="ECO:0000313" key="1">
    <source>
        <dbReference type="EMBL" id="QCL99951.1"/>
    </source>
</evidence>
<sequence>MISGADMTTASATARIEVFRPGTFKSMEGIELTYTAADLRAMADGYDYETAPAPVVVGHPSTDAPAFAWAKSFDFDATTNRLYATVDEINPAFAEEVKKGAYKKVSLQLFSPDQPANPTPGTWYPKHIGFLGGAAPAVSGLKNVAFSSSEGSATFASSFGERGFEETASIMRSLRDFIIEKFGMEDADKALPAYRLEWLSETEIEKQPVSRPSFSAPVVPPLKEPAPVTTPNPSFAAQEADLKAREERIKKREADAAHAENVSFAESLVSDGKLLPDSKDKVVSILDALPAETSVSFAAGETAVPVAKALRDILAAQPKIVSFGAYDMQEPGKADTASFASDGKPVDPSGMELHAKAAAYQKNHPGTDWLSAVAAVS</sequence>
<gene>
    <name evidence="1" type="ORF">CFBP6624_07260</name>
</gene>
<dbReference type="AlphaFoldDB" id="A0AAE6BLW7"/>
<accession>A0AAE6BLW7</accession>
<organism evidence="1 2">
    <name type="scientific">Agrobacterium tumefaciens</name>
    <dbReference type="NCBI Taxonomy" id="358"/>
    <lineage>
        <taxon>Bacteria</taxon>
        <taxon>Pseudomonadati</taxon>
        <taxon>Pseudomonadota</taxon>
        <taxon>Alphaproteobacteria</taxon>
        <taxon>Hyphomicrobiales</taxon>
        <taxon>Rhizobiaceae</taxon>
        <taxon>Rhizobium/Agrobacterium group</taxon>
        <taxon>Agrobacterium</taxon>
        <taxon>Agrobacterium tumefaciens complex</taxon>
    </lineage>
</organism>
<dbReference type="EMBL" id="CP039907">
    <property type="protein sequence ID" value="QCL99951.1"/>
    <property type="molecule type" value="Genomic_DNA"/>
</dbReference>
<evidence type="ECO:0008006" key="3">
    <source>
        <dbReference type="Google" id="ProtNLM"/>
    </source>
</evidence>
<dbReference type="Proteomes" id="UP000298646">
    <property type="component" value="Chromosome circular"/>
</dbReference>
<evidence type="ECO:0000313" key="2">
    <source>
        <dbReference type="Proteomes" id="UP000298646"/>
    </source>
</evidence>